<reference evidence="4" key="1">
    <citation type="submission" date="2022-08" db="EMBL/GenBank/DDBJ databases">
        <title>Novel sulfate-reducing endosymbionts in the free-living metamonad Anaeramoeba.</title>
        <authorList>
            <person name="Jerlstrom-Hultqvist J."/>
            <person name="Cepicka I."/>
            <person name="Gallot-Lavallee L."/>
            <person name="Salas-Leiva D."/>
            <person name="Curtis B.A."/>
            <person name="Zahonova K."/>
            <person name="Pipaliya S."/>
            <person name="Dacks J."/>
            <person name="Roger A.J."/>
        </authorList>
    </citation>
    <scope>NUCLEOTIDE SEQUENCE</scope>
    <source>
        <strain evidence="4">Schooner1</strain>
    </source>
</reference>
<evidence type="ECO:0000256" key="1">
    <source>
        <dbReference type="ARBA" id="ARBA00022737"/>
    </source>
</evidence>
<accession>A0ABQ8YNZ8</accession>
<keyword evidence="1" id="KW-0677">Repeat</keyword>
<keyword evidence="2 3" id="KW-0040">ANK repeat</keyword>
<name>A0ABQ8YNZ8_9EUKA</name>
<dbReference type="EMBL" id="JAOAOG010000136">
    <property type="protein sequence ID" value="KAJ6246235.1"/>
    <property type="molecule type" value="Genomic_DNA"/>
</dbReference>
<feature type="repeat" description="ANK" evidence="3">
    <location>
        <begin position="462"/>
        <end position="496"/>
    </location>
</feature>
<dbReference type="PANTHER" id="PTHR24198:SF165">
    <property type="entry name" value="ANKYRIN REPEAT-CONTAINING PROTEIN-RELATED"/>
    <property type="match status" value="1"/>
</dbReference>
<gene>
    <name evidence="4" type="ORF">M0813_19373</name>
</gene>
<proteinExistence type="predicted"/>
<dbReference type="InterPro" id="IPR036770">
    <property type="entry name" value="Ankyrin_rpt-contain_sf"/>
</dbReference>
<organism evidence="4 5">
    <name type="scientific">Anaeramoeba flamelloides</name>
    <dbReference type="NCBI Taxonomy" id="1746091"/>
    <lineage>
        <taxon>Eukaryota</taxon>
        <taxon>Metamonada</taxon>
        <taxon>Anaeramoebidae</taxon>
        <taxon>Anaeramoeba</taxon>
    </lineage>
</organism>
<sequence>MTNEEDNWVVIEDHKKIKGDNLKGKAKNAIKNLNIDKIRLYINKENVNHYMNKKKGITGIDYLLQKDNVTEAIIQYFLDLNCQLTKQTVNIKNNKGQNIISHFLIQHNPQLEKIKKFISMGAELLEPAFNIKKFITDEYFRVERKQLLYLNVSNGQVNEWIEFMLWLKEIQVNWDYVRINKKPPLHFFCSMENPEISILEDIMRNPIRRKLKFNDKTPFEYLLTSKNASQIPSKIIGLLIPEEELQTINKANISEYRNIILYCHLSKKNYQQLLLNKAIITLIHQYGYFFHWIICNPYISIETIQSFLDLGIDINITNQNNDTPLHSLLKQRNPRLEIVKFFLDNFADFKFQNTDKLNVWQTAYQNQIHNLEIIQEFLNNGCSITDRYYGSTNWCSPLQCACKLKKPNLDFIRTILKKYTVLLRDKNGSTSFHYFLENSGDWKTIQLFCKQIPVSIEKKNKNGVTPLHLIAKKVSLNKKRIKFLFSHKANFTIRDNDGQTPLKLADSETQKLIMTFIKNKRKKSNLSNINILKKTNNTNSQPVEEENTNSKVNKGIKNNLESGPIEVEDVSTLFIKKGKGKGKIGARKITKSQELGNNQKYLKSTQIYDKFKKINLIEIENNFKKIFKQNDFLTKKIDFLMKQDKIKTEKIKSLEKEVLNLKKTNKQL</sequence>
<dbReference type="Proteomes" id="UP001150062">
    <property type="component" value="Unassembled WGS sequence"/>
</dbReference>
<evidence type="ECO:0000256" key="3">
    <source>
        <dbReference type="PROSITE-ProRule" id="PRU00023"/>
    </source>
</evidence>
<dbReference type="Gene3D" id="1.25.40.20">
    <property type="entry name" value="Ankyrin repeat-containing domain"/>
    <property type="match status" value="2"/>
</dbReference>
<dbReference type="InterPro" id="IPR002110">
    <property type="entry name" value="Ankyrin_rpt"/>
</dbReference>
<evidence type="ECO:0000313" key="4">
    <source>
        <dbReference type="EMBL" id="KAJ6246235.1"/>
    </source>
</evidence>
<comment type="caution">
    <text evidence="4">The sequence shown here is derived from an EMBL/GenBank/DDBJ whole genome shotgun (WGS) entry which is preliminary data.</text>
</comment>
<dbReference type="SMART" id="SM00248">
    <property type="entry name" value="ANK"/>
    <property type="match status" value="6"/>
</dbReference>
<dbReference type="PANTHER" id="PTHR24198">
    <property type="entry name" value="ANKYRIN REPEAT AND PROTEIN KINASE DOMAIN-CONTAINING PROTEIN"/>
    <property type="match status" value="1"/>
</dbReference>
<dbReference type="PROSITE" id="PS50088">
    <property type="entry name" value="ANK_REPEAT"/>
    <property type="match status" value="1"/>
</dbReference>
<evidence type="ECO:0000256" key="2">
    <source>
        <dbReference type="ARBA" id="ARBA00023043"/>
    </source>
</evidence>
<protein>
    <submittedName>
        <fullName evidence="4">Ankyrin repeat</fullName>
    </submittedName>
</protein>
<keyword evidence="5" id="KW-1185">Reference proteome</keyword>
<evidence type="ECO:0000313" key="5">
    <source>
        <dbReference type="Proteomes" id="UP001150062"/>
    </source>
</evidence>
<dbReference type="SUPFAM" id="SSF48403">
    <property type="entry name" value="Ankyrin repeat"/>
    <property type="match status" value="2"/>
</dbReference>